<evidence type="ECO:0000313" key="2">
    <source>
        <dbReference type="EMBL" id="MCY1009300.1"/>
    </source>
</evidence>
<proteinExistence type="predicted"/>
<dbReference type="Proteomes" id="UP001150924">
    <property type="component" value="Unassembled WGS sequence"/>
</dbReference>
<comment type="caution">
    <text evidence="2">The sequence shown here is derived from an EMBL/GenBank/DDBJ whole genome shotgun (WGS) entry which is preliminary data.</text>
</comment>
<name>A0A9X3EU29_9BACT</name>
<feature type="compositionally biased region" description="Low complexity" evidence="1">
    <location>
        <begin position="18"/>
        <end position="40"/>
    </location>
</feature>
<accession>A0A9X3EU29</accession>
<sequence>MFWAVLLGALPACGDSGGEATDTTAATTSSTGGTTGTGTSVITEDATSGTDPTTGAPEPTTTAAATTTDAATSDVTSSGDTTDGDTGHADFWMPAKGGITNINQNSGSEVEIDGGDPAPMKWYNGFYGGNSFAGMARAWNGAVWADGYSEDGALVHFGGGHGANIGCFSYLFDVTSRRWKQVGAELNLPAEDMWSGGHPYGSVPDARDPTWLDYDHQGSRIIVLAHQYATVGDLAPDEGGAPVTGSLLTANAEGDQTASKPSAWGAWTFDLTDGRMERSLAGEPGPGISSGSMIAVKDTVNRKLWYFAQGTSMVRYHDLDAPVPRPLETTTVAVEPGAPNDGYTIVYDVTWLFVPEAKAALLFQGNGEVDSGLGVFLVDFASGTPTMAAVDIPFHPAGPTGFAHGALNVGAAWDSKRQRVVLYEGLGDAFTHVLTPSSTDFRAATWSWSRESYGGREPANGQGPIAAADSMQGAWGRWRYVPTLDVFLWTDGPGVTAETEDGVTRDAIVQFWAAEGTPM</sequence>
<evidence type="ECO:0000256" key="1">
    <source>
        <dbReference type="SAM" id="MobiDB-lite"/>
    </source>
</evidence>
<dbReference type="RefSeq" id="WP_267771961.1">
    <property type="nucleotide sequence ID" value="NZ_JAPNKE010000002.1"/>
</dbReference>
<gene>
    <name evidence="2" type="ORF">OV079_27800</name>
</gene>
<feature type="region of interest" description="Disordered" evidence="1">
    <location>
        <begin position="11"/>
        <end position="89"/>
    </location>
</feature>
<evidence type="ECO:0000313" key="3">
    <source>
        <dbReference type="Proteomes" id="UP001150924"/>
    </source>
</evidence>
<dbReference type="AlphaFoldDB" id="A0A9X3EU29"/>
<reference evidence="2" key="1">
    <citation type="submission" date="2022-11" db="EMBL/GenBank/DDBJ databases">
        <title>Minimal conservation of predation-associated metabolite biosynthetic gene clusters underscores biosynthetic potential of Myxococcota including descriptions for ten novel species: Archangium lansinium sp. nov., Myxococcus landrumus sp. nov., Nannocystis bai.</title>
        <authorList>
            <person name="Ahearne A."/>
            <person name="Stevens C."/>
            <person name="Phillips K."/>
        </authorList>
    </citation>
    <scope>NUCLEOTIDE SEQUENCE</scope>
    <source>
        <strain evidence="2">Na p29</strain>
    </source>
</reference>
<dbReference type="EMBL" id="JAPNKE010000002">
    <property type="protein sequence ID" value="MCY1009300.1"/>
    <property type="molecule type" value="Genomic_DNA"/>
</dbReference>
<feature type="compositionally biased region" description="Low complexity" evidence="1">
    <location>
        <begin position="49"/>
        <end position="81"/>
    </location>
</feature>
<keyword evidence="3" id="KW-1185">Reference proteome</keyword>
<protein>
    <submittedName>
        <fullName evidence="2">Uncharacterized protein</fullName>
    </submittedName>
</protein>
<organism evidence="2 3">
    <name type="scientific">Nannocystis pusilla</name>
    <dbReference type="NCBI Taxonomy" id="889268"/>
    <lineage>
        <taxon>Bacteria</taxon>
        <taxon>Pseudomonadati</taxon>
        <taxon>Myxococcota</taxon>
        <taxon>Polyangia</taxon>
        <taxon>Nannocystales</taxon>
        <taxon>Nannocystaceae</taxon>
        <taxon>Nannocystis</taxon>
    </lineage>
</organism>